<keyword evidence="1" id="KW-0547">Nucleotide-binding</keyword>
<name>B9L104_THERP</name>
<dbReference type="Pfam" id="PF12848">
    <property type="entry name" value="ABC_tran_Xtn"/>
    <property type="match status" value="1"/>
</dbReference>
<organism evidence="5 6">
    <name type="scientific">Thermomicrobium roseum (strain ATCC 27502 / DSM 5159 / P-2)</name>
    <dbReference type="NCBI Taxonomy" id="309801"/>
    <lineage>
        <taxon>Bacteria</taxon>
        <taxon>Pseudomonadati</taxon>
        <taxon>Thermomicrobiota</taxon>
        <taxon>Thermomicrobia</taxon>
        <taxon>Thermomicrobiales</taxon>
        <taxon>Thermomicrobiaceae</taxon>
        <taxon>Thermomicrobium</taxon>
    </lineage>
</organism>
<protein>
    <submittedName>
        <fullName evidence="5">ABC transporter, ATP-binding protein</fullName>
    </submittedName>
</protein>
<evidence type="ECO:0000256" key="3">
    <source>
        <dbReference type="SAM" id="MobiDB-lite"/>
    </source>
</evidence>
<dbReference type="eggNOG" id="COG0488">
    <property type="taxonomic scope" value="Bacteria"/>
</dbReference>
<dbReference type="InterPro" id="IPR051309">
    <property type="entry name" value="ABCF_ATPase"/>
</dbReference>
<dbReference type="InterPro" id="IPR003439">
    <property type="entry name" value="ABC_transporter-like_ATP-bd"/>
</dbReference>
<dbReference type="HOGENOM" id="CLU_000604_36_0_0"/>
<dbReference type="InterPro" id="IPR027417">
    <property type="entry name" value="P-loop_NTPase"/>
</dbReference>
<keyword evidence="6" id="KW-1185">Reference proteome</keyword>
<dbReference type="KEGG" id="tro:trd_1715"/>
<dbReference type="InterPro" id="IPR017871">
    <property type="entry name" value="ABC_transporter-like_CS"/>
</dbReference>
<evidence type="ECO:0000313" key="6">
    <source>
        <dbReference type="Proteomes" id="UP000000447"/>
    </source>
</evidence>
<dbReference type="InterPro" id="IPR037118">
    <property type="entry name" value="Val-tRNA_synth_C_sf"/>
</dbReference>
<reference evidence="5 6" key="1">
    <citation type="journal article" date="2009" name="PLoS ONE">
        <title>Complete genome sequence of the aerobic CO-oxidizing thermophile Thermomicrobium roseum.</title>
        <authorList>
            <person name="Wu D."/>
            <person name="Raymond J."/>
            <person name="Wu M."/>
            <person name="Chatterji S."/>
            <person name="Ren Q."/>
            <person name="Graham J.E."/>
            <person name="Bryant D.A."/>
            <person name="Robb F."/>
            <person name="Colman A."/>
            <person name="Tallon L.J."/>
            <person name="Badger J.H."/>
            <person name="Madupu R."/>
            <person name="Ward N.L."/>
            <person name="Eisen J.A."/>
        </authorList>
    </citation>
    <scope>NUCLEOTIDE SEQUENCE [LARGE SCALE GENOMIC DNA]</scope>
    <source>
        <strain evidence="6">ATCC 27502 / DSM 5159 / P-2</strain>
    </source>
</reference>
<feature type="domain" description="ABC transporter" evidence="4">
    <location>
        <begin position="23"/>
        <end position="279"/>
    </location>
</feature>
<sequence>MEARQGFRRQQMGKTRSMPETILTVEGASKRYGTQEIFRDLRFQLLERERVGLVGPNGAGKSTLLRIIAGLERPDSGRVIARRGLRIGYVPQEPDLPRGHTVLEAALDALAHVRALGDELVALTEAIASSRDEEEHAQLLARYEAVSTRFEAAGGWELDVRARTVLAGLGFAESQFAWPVEHLSGGQRTRLALARALLSDPDLLLLDEPTNHLDLPALSWLESFLQRWRGTVLVVAHDRYFLDQITTRTLELSFGRIEEYPGNYSRYLELRAQRFAERLAAYEQQQEYIRKEEAFIQRYRAGQRAREARGRATKLARLERLEPPREMERLQLALVQGGTSSRTVLTTTPLVIGYPGTVLLRTPELVIQRGERIAIVGPNGAGKTTLLRTLAGELAPLSGSLRYGTGVKLAFLPQEPRLDERRTVLETLLRQHAASEEEARRLAAHFLFHDDEVFKPVSALSGGERRRLALALLTLERPNLLFLDEPTNHLDLPSREALEAVLGEFAGTLLFVSHDRYFIDRLATMLWVIEGAELRVWFGGYSEYQRTHHATAIAQPPRLSSPEQPLAPEPGRPRRSRSPRQIEREVAQVERTIEQLEARVRQIADELDEATARHDVETIAELGATYDALTRELEQAYARWEHLQEELAVARVGEL</sequence>
<gene>
    <name evidence="5" type="ordered locus">trd_1715</name>
</gene>
<dbReference type="CDD" id="cd03221">
    <property type="entry name" value="ABCF_EF-3"/>
    <property type="match status" value="2"/>
</dbReference>
<dbReference type="PANTHER" id="PTHR42855:SF2">
    <property type="entry name" value="DRUG RESISTANCE ABC TRANSPORTER,ATP-BINDING PROTEIN"/>
    <property type="match status" value="1"/>
</dbReference>
<dbReference type="Gene3D" id="3.40.50.300">
    <property type="entry name" value="P-loop containing nucleotide triphosphate hydrolases"/>
    <property type="match status" value="2"/>
</dbReference>
<dbReference type="Proteomes" id="UP000000447">
    <property type="component" value="Chromosome"/>
</dbReference>
<dbReference type="GO" id="GO:0016887">
    <property type="term" value="F:ATP hydrolysis activity"/>
    <property type="evidence" value="ECO:0007669"/>
    <property type="project" value="InterPro"/>
</dbReference>
<evidence type="ECO:0000313" key="5">
    <source>
        <dbReference type="EMBL" id="ACM06329.1"/>
    </source>
</evidence>
<dbReference type="InterPro" id="IPR032524">
    <property type="entry name" value="ABC_tran_C"/>
</dbReference>
<dbReference type="GO" id="GO:0003677">
    <property type="term" value="F:DNA binding"/>
    <property type="evidence" value="ECO:0007669"/>
    <property type="project" value="InterPro"/>
</dbReference>
<dbReference type="STRING" id="309801.trd_1715"/>
<accession>B9L104</accession>
<evidence type="ECO:0000259" key="4">
    <source>
        <dbReference type="PROSITE" id="PS50893"/>
    </source>
</evidence>
<dbReference type="PROSITE" id="PS00211">
    <property type="entry name" value="ABC_TRANSPORTER_1"/>
    <property type="match status" value="2"/>
</dbReference>
<dbReference type="PANTHER" id="PTHR42855">
    <property type="entry name" value="ABC TRANSPORTER ATP-BINDING SUBUNIT"/>
    <property type="match status" value="1"/>
</dbReference>
<dbReference type="Pfam" id="PF00005">
    <property type="entry name" value="ABC_tran"/>
    <property type="match status" value="2"/>
</dbReference>
<dbReference type="EMBL" id="CP001275">
    <property type="protein sequence ID" value="ACM06329.1"/>
    <property type="molecule type" value="Genomic_DNA"/>
</dbReference>
<dbReference type="FunFam" id="3.40.50.300:FF:000011">
    <property type="entry name" value="Putative ABC transporter ATP-binding component"/>
    <property type="match status" value="1"/>
</dbReference>
<proteinExistence type="predicted"/>
<evidence type="ECO:0000256" key="2">
    <source>
        <dbReference type="ARBA" id="ARBA00022840"/>
    </source>
</evidence>
<dbReference type="Pfam" id="PF16326">
    <property type="entry name" value="ABC_tran_CTD"/>
    <property type="match status" value="1"/>
</dbReference>
<dbReference type="PROSITE" id="PS50893">
    <property type="entry name" value="ABC_TRANSPORTER_2"/>
    <property type="match status" value="2"/>
</dbReference>
<feature type="domain" description="ABC transporter" evidence="4">
    <location>
        <begin position="345"/>
        <end position="556"/>
    </location>
</feature>
<keyword evidence="2 5" id="KW-0067">ATP-binding</keyword>
<feature type="region of interest" description="Disordered" evidence="3">
    <location>
        <begin position="552"/>
        <end position="581"/>
    </location>
</feature>
<dbReference type="SUPFAM" id="SSF52540">
    <property type="entry name" value="P-loop containing nucleoside triphosphate hydrolases"/>
    <property type="match status" value="2"/>
</dbReference>
<dbReference type="Gene3D" id="1.10.287.380">
    <property type="entry name" value="Valyl-tRNA synthetase, C-terminal domain"/>
    <property type="match status" value="1"/>
</dbReference>
<dbReference type="AlphaFoldDB" id="B9L104"/>
<evidence type="ECO:0000256" key="1">
    <source>
        <dbReference type="ARBA" id="ARBA00022741"/>
    </source>
</evidence>
<dbReference type="SMART" id="SM00382">
    <property type="entry name" value="AAA"/>
    <property type="match status" value="2"/>
</dbReference>
<dbReference type="GO" id="GO:0005524">
    <property type="term" value="F:ATP binding"/>
    <property type="evidence" value="ECO:0007669"/>
    <property type="project" value="UniProtKB-KW"/>
</dbReference>
<dbReference type="InterPro" id="IPR032781">
    <property type="entry name" value="ABC_tran_Xtn"/>
</dbReference>
<dbReference type="InterPro" id="IPR003593">
    <property type="entry name" value="AAA+_ATPase"/>
</dbReference>